<dbReference type="InterPro" id="IPR050765">
    <property type="entry name" value="Riboflavin_Biosynth_HTPR"/>
</dbReference>
<organism evidence="2 3">
    <name type="scientific">Rhodococcoides fascians</name>
    <name type="common">Rhodococcus fascians</name>
    <dbReference type="NCBI Taxonomy" id="1828"/>
    <lineage>
        <taxon>Bacteria</taxon>
        <taxon>Bacillati</taxon>
        <taxon>Actinomycetota</taxon>
        <taxon>Actinomycetes</taxon>
        <taxon>Mycobacteriales</taxon>
        <taxon>Nocardiaceae</taxon>
        <taxon>Rhodococcoides</taxon>
    </lineage>
</organism>
<dbReference type="InterPro" id="IPR024072">
    <property type="entry name" value="DHFR-like_dom_sf"/>
</dbReference>
<evidence type="ECO:0000259" key="1">
    <source>
        <dbReference type="Pfam" id="PF01872"/>
    </source>
</evidence>
<evidence type="ECO:0000313" key="2">
    <source>
        <dbReference type="EMBL" id="AMY21454.1"/>
    </source>
</evidence>
<dbReference type="SUPFAM" id="SSF53597">
    <property type="entry name" value="Dihydrofolate reductase-like"/>
    <property type="match status" value="1"/>
</dbReference>
<reference evidence="3" key="2">
    <citation type="submission" date="2016-04" db="EMBL/GenBank/DDBJ databases">
        <title>Complete Genome and Plasmid Sequences for Rhodococcus fascians D188 and Draft Sequences for Rhodococcus spp. Isolates PBTS 1 and PBTS 2.</title>
        <authorList>
            <person name="Stamer R."/>
            <person name="Vereecke D."/>
            <person name="Zhang Y."/>
            <person name="Schilkey F."/>
            <person name="Devitt N."/>
            <person name="Randall J."/>
        </authorList>
    </citation>
    <scope>NUCLEOTIDE SEQUENCE [LARGE SCALE GENOMIC DNA]</scope>
    <source>
        <strain evidence="3">PBTS2</strain>
    </source>
</reference>
<dbReference type="Pfam" id="PF01872">
    <property type="entry name" value="RibD_C"/>
    <property type="match status" value="1"/>
</dbReference>
<dbReference type="PANTHER" id="PTHR38011">
    <property type="entry name" value="DIHYDROFOLATE REDUCTASE FAMILY PROTEIN (AFU_ORTHOLOGUE AFUA_8G06820)"/>
    <property type="match status" value="1"/>
</dbReference>
<dbReference type="GO" id="GO:0008703">
    <property type="term" value="F:5-amino-6-(5-phosphoribosylamino)uracil reductase activity"/>
    <property type="evidence" value="ECO:0007669"/>
    <property type="project" value="InterPro"/>
</dbReference>
<dbReference type="InterPro" id="IPR002734">
    <property type="entry name" value="RibDG_C"/>
</dbReference>
<dbReference type="EMBL" id="CP015220">
    <property type="protein sequence ID" value="AMY21454.1"/>
    <property type="molecule type" value="Genomic_DNA"/>
</dbReference>
<dbReference type="KEGG" id="rhs:A3Q41_00129"/>
<feature type="domain" description="Bacterial bifunctional deaminase-reductase C-terminal" evidence="1">
    <location>
        <begin position="3"/>
        <end position="187"/>
    </location>
</feature>
<protein>
    <recommendedName>
        <fullName evidence="1">Bacterial bifunctional deaminase-reductase C-terminal domain-containing protein</fullName>
    </recommendedName>
</protein>
<reference evidence="2 3" key="1">
    <citation type="journal article" date="2016" name="Genome Announc.">
        <title>Complete Genome and Plasmid Sequences for Rhodococcus fascians D188 and Draft Sequences for Rhodococcus Isolates PBTS 1 and PBTS 2.</title>
        <authorList>
            <person name="Stamler R.A."/>
            <person name="Vereecke D."/>
            <person name="Zhang Y."/>
            <person name="Schilkey F."/>
            <person name="Devitt N."/>
            <person name="Randall J.J."/>
        </authorList>
    </citation>
    <scope>NUCLEOTIDE SEQUENCE [LARGE SCALE GENOMIC DNA]</scope>
    <source>
        <strain evidence="2 3">PBTS2</strain>
    </source>
</reference>
<dbReference type="Gene3D" id="3.40.430.10">
    <property type="entry name" value="Dihydrofolate Reductase, subunit A"/>
    <property type="match status" value="1"/>
</dbReference>
<dbReference type="AlphaFoldDB" id="A0A143QEY5"/>
<keyword evidence="3" id="KW-1185">Reference proteome</keyword>
<gene>
    <name evidence="2" type="ORF">A3Q41_00129</name>
</gene>
<dbReference type="GO" id="GO:0009231">
    <property type="term" value="P:riboflavin biosynthetic process"/>
    <property type="evidence" value="ECO:0007669"/>
    <property type="project" value="InterPro"/>
</dbReference>
<dbReference type="Proteomes" id="UP000076038">
    <property type="component" value="Chromosome"/>
</dbReference>
<dbReference type="OrthoDB" id="195113at2"/>
<accession>A0A143QEY5</accession>
<name>A0A143QEY5_RHOFA</name>
<dbReference type="PANTHER" id="PTHR38011:SF11">
    <property type="entry name" value="2,5-DIAMINO-6-RIBOSYLAMINO-4(3H)-PYRIMIDINONE 5'-PHOSPHATE REDUCTASE"/>
    <property type="match status" value="1"/>
</dbReference>
<sequence length="200" mass="21919">MRKLVYYIAVTLDGFIAAPDGTYDCFATEGDHLEAIVTELPETLPVHVRAALGIDAPPARFDTVVMGRATLQPALDIGITSPYPHLRQYVLSHTLPAATDPTEPIVGRNPIDLIRELKAEDSDADVWLCGGGHLAGQLVDEMDELFLKVYPVVLGRGIGLFAPETGPEPPIARRFEHLHSRQFDSGVRFTRLVRPDGGER</sequence>
<dbReference type="RefSeq" id="WP_032401293.1">
    <property type="nucleotide sequence ID" value="NZ_CP015220.1"/>
</dbReference>
<evidence type="ECO:0000313" key="3">
    <source>
        <dbReference type="Proteomes" id="UP000076038"/>
    </source>
</evidence>
<dbReference type="PATRIC" id="fig|1653479.3.peg.127"/>
<proteinExistence type="predicted"/>